<name>A0A2U3D6C8_SULT2</name>
<evidence type="ECO:0000256" key="2">
    <source>
        <dbReference type="ARBA" id="ARBA00022730"/>
    </source>
</evidence>
<dbReference type="InterPro" id="IPR000529">
    <property type="entry name" value="Ribosomal_bS6"/>
</dbReference>
<dbReference type="Pfam" id="PF01250">
    <property type="entry name" value="Ribosomal_S6"/>
    <property type="match status" value="1"/>
</dbReference>
<dbReference type="PANTHER" id="PTHR21011:SF1">
    <property type="entry name" value="SMALL RIBOSOMAL SUBUNIT PROTEIN BS6M"/>
    <property type="match status" value="1"/>
</dbReference>
<dbReference type="FunFam" id="3.30.70.60:FF:000002">
    <property type="entry name" value="30S ribosomal protein S6"/>
    <property type="match status" value="1"/>
</dbReference>
<evidence type="ECO:0000256" key="5">
    <source>
        <dbReference type="ARBA" id="ARBA00023274"/>
    </source>
</evidence>
<evidence type="ECO:0000256" key="6">
    <source>
        <dbReference type="ARBA" id="ARBA00035104"/>
    </source>
</evidence>
<evidence type="ECO:0000256" key="1">
    <source>
        <dbReference type="ARBA" id="ARBA00009512"/>
    </source>
</evidence>
<evidence type="ECO:0000256" key="8">
    <source>
        <dbReference type="HAMAP-Rule" id="MF_00360"/>
    </source>
</evidence>
<dbReference type="GO" id="GO:0070181">
    <property type="term" value="F:small ribosomal subunit rRNA binding"/>
    <property type="evidence" value="ECO:0007669"/>
    <property type="project" value="TreeGrafter"/>
</dbReference>
<dbReference type="InterPro" id="IPR035980">
    <property type="entry name" value="Ribosomal_bS6_sf"/>
</dbReference>
<keyword evidence="2 8" id="KW-0699">rRNA-binding</keyword>
<evidence type="ECO:0000313" key="10">
    <source>
        <dbReference type="Proteomes" id="UP000245380"/>
    </source>
</evidence>
<evidence type="ECO:0000256" key="3">
    <source>
        <dbReference type="ARBA" id="ARBA00022884"/>
    </source>
</evidence>
<dbReference type="InterPro" id="IPR014717">
    <property type="entry name" value="Transl_elong_EF1B/ribsomal_bS6"/>
</dbReference>
<evidence type="ECO:0000313" key="9">
    <source>
        <dbReference type="EMBL" id="PWI56824.1"/>
    </source>
</evidence>
<dbReference type="Gene3D" id="3.30.70.60">
    <property type="match status" value="1"/>
</dbReference>
<organism evidence="9 10">
    <name type="scientific">Sulfoacidibacillus thermotolerans</name>
    <name type="common">Acidibacillus sulfuroxidans</name>
    <dbReference type="NCBI Taxonomy" id="1765684"/>
    <lineage>
        <taxon>Bacteria</taxon>
        <taxon>Bacillati</taxon>
        <taxon>Bacillota</taxon>
        <taxon>Bacilli</taxon>
        <taxon>Bacillales</taxon>
        <taxon>Alicyclobacillaceae</taxon>
        <taxon>Sulfoacidibacillus</taxon>
    </lineage>
</organism>
<dbReference type="EMBL" id="MPDK01000025">
    <property type="protein sequence ID" value="PWI56824.1"/>
    <property type="molecule type" value="Genomic_DNA"/>
</dbReference>
<accession>A0A2U3D6C8</accession>
<dbReference type="GO" id="GO:0005737">
    <property type="term" value="C:cytoplasm"/>
    <property type="evidence" value="ECO:0007669"/>
    <property type="project" value="UniProtKB-ARBA"/>
</dbReference>
<protein>
    <recommendedName>
        <fullName evidence="7 8">Small ribosomal subunit protein bS6</fullName>
    </recommendedName>
</protein>
<comment type="similarity">
    <text evidence="1 8">Belongs to the bacterial ribosomal protein bS6 family.</text>
</comment>
<comment type="caution">
    <text evidence="9">The sequence shown here is derived from an EMBL/GenBank/DDBJ whole genome shotgun (WGS) entry which is preliminary data.</text>
</comment>
<dbReference type="NCBIfam" id="TIGR00166">
    <property type="entry name" value="S6"/>
    <property type="match status" value="1"/>
</dbReference>
<keyword evidence="10" id="KW-1185">Reference proteome</keyword>
<dbReference type="GO" id="GO:0003735">
    <property type="term" value="F:structural constituent of ribosome"/>
    <property type="evidence" value="ECO:0007669"/>
    <property type="project" value="InterPro"/>
</dbReference>
<keyword evidence="4 8" id="KW-0689">Ribosomal protein</keyword>
<dbReference type="AlphaFoldDB" id="A0A2U3D6C8"/>
<evidence type="ECO:0000256" key="4">
    <source>
        <dbReference type="ARBA" id="ARBA00022980"/>
    </source>
</evidence>
<dbReference type="Proteomes" id="UP000245380">
    <property type="component" value="Unassembled WGS sequence"/>
</dbReference>
<dbReference type="GO" id="GO:0006412">
    <property type="term" value="P:translation"/>
    <property type="evidence" value="ECO:0007669"/>
    <property type="project" value="UniProtKB-UniRule"/>
</dbReference>
<comment type="function">
    <text evidence="6 8">Binds together with bS18 to 16S ribosomal RNA.</text>
</comment>
<dbReference type="OrthoDB" id="9812702at2"/>
<reference evidence="9 10" key="1">
    <citation type="submission" date="2016-11" db="EMBL/GenBank/DDBJ databases">
        <title>Comparative genomics of Acidibacillus ferroxidans species.</title>
        <authorList>
            <person name="Oliveira G."/>
            <person name="Nunes G."/>
            <person name="Oliveira R."/>
            <person name="Araujo F."/>
            <person name="Salim A."/>
            <person name="Scholte L."/>
            <person name="Morais D."/>
            <person name="Nancucheo I."/>
            <person name="Johnson D.B."/>
            <person name="Grail B."/>
            <person name="Bittencourt J."/>
            <person name="Valadares R."/>
        </authorList>
    </citation>
    <scope>NUCLEOTIDE SEQUENCE [LARGE SCALE GENOMIC DNA]</scope>
    <source>
        <strain evidence="9 10">Y002</strain>
    </source>
</reference>
<dbReference type="PANTHER" id="PTHR21011">
    <property type="entry name" value="MITOCHONDRIAL 28S RIBOSOMAL PROTEIN S6"/>
    <property type="match status" value="1"/>
</dbReference>
<dbReference type="SUPFAM" id="SSF54995">
    <property type="entry name" value="Ribosomal protein S6"/>
    <property type="match status" value="1"/>
</dbReference>
<sequence>MRQYETLYILRPDLETEKTQELVERFKGVVTNHEGELGEVNEWGKRRLAYEIDDYREGYYVLMKYQAATDFTKELERLFKISDDVLRYLTLHIEE</sequence>
<evidence type="ECO:0000256" key="7">
    <source>
        <dbReference type="ARBA" id="ARBA00035294"/>
    </source>
</evidence>
<keyword evidence="5 8" id="KW-0687">Ribonucleoprotein</keyword>
<dbReference type="HAMAP" id="MF_00360">
    <property type="entry name" value="Ribosomal_bS6"/>
    <property type="match status" value="1"/>
</dbReference>
<dbReference type="GO" id="GO:0005840">
    <property type="term" value="C:ribosome"/>
    <property type="evidence" value="ECO:0007669"/>
    <property type="project" value="UniProtKB-KW"/>
</dbReference>
<proteinExistence type="inferred from homology"/>
<gene>
    <name evidence="8" type="primary">rpsF</name>
    <name evidence="9" type="ORF">BM613_11770</name>
</gene>
<dbReference type="GO" id="GO:1990904">
    <property type="term" value="C:ribonucleoprotein complex"/>
    <property type="evidence" value="ECO:0007669"/>
    <property type="project" value="UniProtKB-KW"/>
</dbReference>
<dbReference type="RefSeq" id="WP_109431405.1">
    <property type="nucleotide sequence ID" value="NZ_MPDK01000025.1"/>
</dbReference>
<dbReference type="InterPro" id="IPR020814">
    <property type="entry name" value="Ribosomal_S6_plastid/chlpt"/>
</dbReference>
<keyword evidence="3 8" id="KW-0694">RNA-binding</keyword>
<dbReference type="CDD" id="cd00473">
    <property type="entry name" value="bS6"/>
    <property type="match status" value="1"/>
</dbReference>